<evidence type="ECO:0000313" key="1">
    <source>
        <dbReference type="EnsemblMetazoa" id="AALB014857-PA"/>
    </source>
</evidence>
<keyword evidence="2" id="KW-1185">Reference proteome</keyword>
<proteinExistence type="predicted"/>
<organism evidence="1 2">
    <name type="scientific">Anopheles albimanus</name>
    <name type="common">New world malaria mosquito</name>
    <dbReference type="NCBI Taxonomy" id="7167"/>
    <lineage>
        <taxon>Eukaryota</taxon>
        <taxon>Metazoa</taxon>
        <taxon>Ecdysozoa</taxon>
        <taxon>Arthropoda</taxon>
        <taxon>Hexapoda</taxon>
        <taxon>Insecta</taxon>
        <taxon>Pterygota</taxon>
        <taxon>Neoptera</taxon>
        <taxon>Endopterygota</taxon>
        <taxon>Diptera</taxon>
        <taxon>Nematocera</taxon>
        <taxon>Culicoidea</taxon>
        <taxon>Culicidae</taxon>
        <taxon>Anophelinae</taxon>
        <taxon>Anopheles</taxon>
    </lineage>
</organism>
<evidence type="ECO:0000313" key="2">
    <source>
        <dbReference type="Proteomes" id="UP000069272"/>
    </source>
</evidence>
<name>A0A182FZ34_ANOAL</name>
<dbReference type="EnsemblMetazoa" id="AALB014857-RA">
    <property type="protein sequence ID" value="AALB014857-PA"/>
    <property type="gene ID" value="AALB014857"/>
</dbReference>
<accession>A0A182FZ34</accession>
<dbReference type="Proteomes" id="UP000069272">
    <property type="component" value="Chromosome 2R"/>
</dbReference>
<dbReference type="VEuPathDB" id="VectorBase:AALB014857"/>
<dbReference type="AlphaFoldDB" id="A0A182FZ34"/>
<sequence>MLRTPSAYNQENGLLRRFSEPNFFSASSSIFSLRITSKGAIFISLLPDDAGTPVSRVASAAIPASSVSSSEGKSSKLMLLNPIALLAFEELLLSFGCFDDV</sequence>
<reference evidence="1 2" key="1">
    <citation type="journal article" date="2017" name="G3 (Bethesda)">
        <title>The Physical Genome Mapping of Anopheles albimanus Corrected Scaffold Misassemblies and Identified Interarm Rearrangements in Genus Anopheles.</title>
        <authorList>
            <person name="Artemov G.N."/>
            <person name="Peery A.N."/>
            <person name="Jiang X."/>
            <person name="Tu Z."/>
            <person name="Stegniy V.N."/>
            <person name="Sharakhova M.V."/>
            <person name="Sharakhov I.V."/>
        </authorList>
    </citation>
    <scope>NUCLEOTIDE SEQUENCE [LARGE SCALE GENOMIC DNA]</scope>
    <source>
        <strain evidence="1 2">ALBI9_A</strain>
    </source>
</reference>
<reference evidence="1" key="2">
    <citation type="submission" date="2022-08" db="UniProtKB">
        <authorList>
            <consortium name="EnsemblMetazoa"/>
        </authorList>
    </citation>
    <scope>IDENTIFICATION</scope>
    <source>
        <strain evidence="1">STECLA/ALBI9_A</strain>
    </source>
</reference>
<protein>
    <submittedName>
        <fullName evidence="1">Uncharacterized protein</fullName>
    </submittedName>
</protein>